<keyword evidence="4" id="KW-0723">Serine/threonine-protein kinase</keyword>
<dbReference type="PANTHER" id="PTHR24347">
    <property type="entry name" value="SERINE/THREONINE-PROTEIN KINASE"/>
    <property type="match status" value="1"/>
</dbReference>
<dbReference type="EMBL" id="JAGSYN010000082">
    <property type="protein sequence ID" value="KAG7664463.1"/>
    <property type="molecule type" value="Genomic_DNA"/>
</dbReference>
<evidence type="ECO:0000256" key="4">
    <source>
        <dbReference type="RuleBase" id="RU000304"/>
    </source>
</evidence>
<keyword evidence="2 3" id="KW-0067">ATP-binding</keyword>
<organism evidence="6 7">
    <name type="scientific">[Candida] subhashii</name>
    <dbReference type="NCBI Taxonomy" id="561895"/>
    <lineage>
        <taxon>Eukaryota</taxon>
        <taxon>Fungi</taxon>
        <taxon>Dikarya</taxon>
        <taxon>Ascomycota</taxon>
        <taxon>Saccharomycotina</taxon>
        <taxon>Pichiomycetes</taxon>
        <taxon>Debaryomycetaceae</taxon>
        <taxon>Spathaspora</taxon>
    </lineage>
</organism>
<feature type="domain" description="Protein kinase" evidence="5">
    <location>
        <begin position="29"/>
        <end position="290"/>
    </location>
</feature>
<dbReference type="GeneID" id="73468820"/>
<dbReference type="GO" id="GO:0005524">
    <property type="term" value="F:ATP binding"/>
    <property type="evidence" value="ECO:0007669"/>
    <property type="project" value="UniProtKB-UniRule"/>
</dbReference>
<feature type="binding site" evidence="3">
    <location>
        <position position="59"/>
    </location>
    <ligand>
        <name>ATP</name>
        <dbReference type="ChEBI" id="CHEBI:30616"/>
    </ligand>
</feature>
<dbReference type="RefSeq" id="XP_049264695.1">
    <property type="nucleotide sequence ID" value="XM_049405726.1"/>
</dbReference>
<sequence>MTNNLPEQQELVPEDFIRNSRSLSQSNYILSKKSIGTGSYSEIFECKNIHSQRHYAAKKYKKKLMYGLEHMLKNEFLVLKLVSMTHPNILSLIDYFETEDSFYIVTDLARGSDLFHRLGQSPGFKLSETDTREITAGLVSAIEYLHEHNIIHRDVKAENLLFGNHQTNSVILADFGLARVLQSKEKLFKVSGTLSYMAPEIFTGNQGYSFEVDIWAIGVTVYFMLCGYMPFDCESDEETKDAIKHRKYLFEPAGYWKGISADAKDFIECCLNLDPQSRITASQLMHHPFIGGYSAIRTFERPKHQSSRSLSSISLSTISSGESSNGLQTSPFLSVEAIDNSSYSGIAVSVSEDVRIGIISGEELCPTPECVSQLTTPCISREGSHVNLNNNGKTLDGRNSIGTASFFM</sequence>
<comment type="similarity">
    <text evidence="4">Belongs to the protein kinase superfamily.</text>
</comment>
<reference evidence="6 7" key="1">
    <citation type="journal article" date="2021" name="DNA Res.">
        <title>Genome analysis of Candida subhashii reveals its hybrid nature and dual mitochondrial genome conformations.</title>
        <authorList>
            <person name="Mixao V."/>
            <person name="Hegedusova E."/>
            <person name="Saus E."/>
            <person name="Pryszcz L.P."/>
            <person name="Cillingova A."/>
            <person name="Nosek J."/>
            <person name="Gabaldon T."/>
        </authorList>
    </citation>
    <scope>NUCLEOTIDE SEQUENCE [LARGE SCALE GENOMIC DNA]</scope>
    <source>
        <strain evidence="6 7">CBS 10753</strain>
    </source>
</reference>
<accession>A0A8J5QQ90</accession>
<name>A0A8J5QQ90_9ASCO</name>
<evidence type="ECO:0000256" key="2">
    <source>
        <dbReference type="ARBA" id="ARBA00022840"/>
    </source>
</evidence>
<evidence type="ECO:0000256" key="1">
    <source>
        <dbReference type="ARBA" id="ARBA00022741"/>
    </source>
</evidence>
<gene>
    <name evidence="6" type="ORF">J8A68_002019</name>
</gene>
<dbReference type="FunFam" id="1.10.510.10:FF:000571">
    <property type="entry name" value="Maternal embryonic leucine zipper kinase"/>
    <property type="match status" value="1"/>
</dbReference>
<keyword evidence="7" id="KW-1185">Reference proteome</keyword>
<dbReference type="Proteomes" id="UP000694255">
    <property type="component" value="Unassembled WGS sequence"/>
</dbReference>
<dbReference type="Pfam" id="PF00069">
    <property type="entry name" value="Pkinase"/>
    <property type="match status" value="1"/>
</dbReference>
<dbReference type="PROSITE" id="PS50011">
    <property type="entry name" value="PROTEIN_KINASE_DOM"/>
    <property type="match status" value="1"/>
</dbReference>
<dbReference type="InterPro" id="IPR017441">
    <property type="entry name" value="Protein_kinase_ATP_BS"/>
</dbReference>
<dbReference type="GO" id="GO:0030447">
    <property type="term" value="P:filamentous growth"/>
    <property type="evidence" value="ECO:0007669"/>
    <property type="project" value="UniProtKB-ARBA"/>
</dbReference>
<dbReference type="SMART" id="SM00220">
    <property type="entry name" value="S_TKc"/>
    <property type="match status" value="1"/>
</dbReference>
<dbReference type="GO" id="GO:0004674">
    <property type="term" value="F:protein serine/threonine kinase activity"/>
    <property type="evidence" value="ECO:0007669"/>
    <property type="project" value="UniProtKB-KW"/>
</dbReference>
<dbReference type="OrthoDB" id="40902at2759"/>
<evidence type="ECO:0000259" key="5">
    <source>
        <dbReference type="PROSITE" id="PS50011"/>
    </source>
</evidence>
<keyword evidence="4" id="KW-0808">Transferase</keyword>
<keyword evidence="1 3" id="KW-0547">Nucleotide-binding</keyword>
<protein>
    <recommendedName>
        <fullName evidence="5">Protein kinase domain-containing protein</fullName>
    </recommendedName>
</protein>
<evidence type="ECO:0000313" key="6">
    <source>
        <dbReference type="EMBL" id="KAG7664463.1"/>
    </source>
</evidence>
<comment type="caution">
    <text evidence="6">The sequence shown here is derived from an EMBL/GenBank/DDBJ whole genome shotgun (WGS) entry which is preliminary data.</text>
</comment>
<dbReference type="PROSITE" id="PS00107">
    <property type="entry name" value="PROTEIN_KINASE_ATP"/>
    <property type="match status" value="1"/>
</dbReference>
<keyword evidence="4" id="KW-0418">Kinase</keyword>
<evidence type="ECO:0000313" key="7">
    <source>
        <dbReference type="Proteomes" id="UP000694255"/>
    </source>
</evidence>
<dbReference type="PROSITE" id="PS00108">
    <property type="entry name" value="PROTEIN_KINASE_ST"/>
    <property type="match status" value="1"/>
</dbReference>
<proteinExistence type="inferred from homology"/>
<dbReference type="InterPro" id="IPR008271">
    <property type="entry name" value="Ser/Thr_kinase_AS"/>
</dbReference>
<evidence type="ECO:0000256" key="3">
    <source>
        <dbReference type="PROSITE-ProRule" id="PRU10141"/>
    </source>
</evidence>
<dbReference type="AlphaFoldDB" id="A0A8J5QQ90"/>
<dbReference type="InterPro" id="IPR000719">
    <property type="entry name" value="Prot_kinase_dom"/>
</dbReference>
<dbReference type="CDD" id="cd05117">
    <property type="entry name" value="STKc_CAMK"/>
    <property type="match status" value="1"/>
</dbReference>